<organism evidence="1 2">
    <name type="scientific">Tenacibaculum tangerinum</name>
    <dbReference type="NCBI Taxonomy" id="3038772"/>
    <lineage>
        <taxon>Bacteria</taxon>
        <taxon>Pseudomonadati</taxon>
        <taxon>Bacteroidota</taxon>
        <taxon>Flavobacteriia</taxon>
        <taxon>Flavobacteriales</taxon>
        <taxon>Flavobacteriaceae</taxon>
        <taxon>Tenacibaculum</taxon>
    </lineage>
</organism>
<sequence>MLIFAKNNLDPYIDLLKGLLPEILITHFDIIKHQTINDSLHLYFEEKKGIPEEFSKDMVISHGFYKEIIVEDFPLRGKTVLLHIKRRRWLNKTTQKVIYRDWNLVAHGTRMTIEFAAFLKAINQY</sequence>
<proteinExistence type="predicted"/>
<gene>
    <name evidence="1" type="ORF">P8625_10250</name>
</gene>
<protein>
    <submittedName>
        <fullName evidence="1">Transposase</fullName>
    </submittedName>
</protein>
<keyword evidence="2" id="KW-1185">Reference proteome</keyword>
<accession>A0ABY8L3L3</accession>
<dbReference type="RefSeq" id="WP_279650360.1">
    <property type="nucleotide sequence ID" value="NZ_CP122539.1"/>
</dbReference>
<dbReference type="EMBL" id="CP122539">
    <property type="protein sequence ID" value="WGH74480.1"/>
    <property type="molecule type" value="Genomic_DNA"/>
</dbReference>
<dbReference type="Proteomes" id="UP001232001">
    <property type="component" value="Chromosome"/>
</dbReference>
<name>A0ABY8L3L3_9FLAO</name>
<reference evidence="1 2" key="1">
    <citation type="submission" date="2023-04" db="EMBL/GenBank/DDBJ databases">
        <title>Tenacibaculum tangerinum sp. nov., isolated from sea tidal flat of South Korea.</title>
        <authorList>
            <person name="Lee S.H."/>
            <person name="Kim J.-J."/>
        </authorList>
    </citation>
    <scope>NUCLEOTIDE SEQUENCE [LARGE SCALE GENOMIC DNA]</scope>
    <source>
        <strain evidence="1 2">GRR-S3-23</strain>
    </source>
</reference>
<evidence type="ECO:0000313" key="1">
    <source>
        <dbReference type="EMBL" id="WGH74480.1"/>
    </source>
</evidence>
<evidence type="ECO:0000313" key="2">
    <source>
        <dbReference type="Proteomes" id="UP001232001"/>
    </source>
</evidence>